<evidence type="ECO:0000256" key="4">
    <source>
        <dbReference type="ARBA" id="ARBA00022833"/>
    </source>
</evidence>
<evidence type="ECO:0000313" key="9">
    <source>
        <dbReference type="Proteomes" id="UP000053512"/>
    </source>
</evidence>
<dbReference type="Pfam" id="PF08240">
    <property type="entry name" value="ADH_N"/>
    <property type="match status" value="1"/>
</dbReference>
<keyword evidence="5" id="KW-0560">Oxidoreductase</keyword>
<dbReference type="InterPro" id="IPR013154">
    <property type="entry name" value="ADH-like_N"/>
</dbReference>
<accession>A0A0W8INK3</accession>
<sequence>MKAIVIHGKDDLRVEDVPTPQPAEGQVRLRIAYGGVCGSDLHYWAEGANGEYVVREPLVPGHEVSGTVDLDPAGELAPGTPVTVHPATFGTPEPGIEDRRHLWPGGAYLGSASTRPHTQGGLSEYLLVRRDMVRVLPADLPLRRAALAEPLAVALHGLTVAGDVTGRRVLVSGSGPIGLLAAAAALARGAAEVVATDVLEGPLERARALGVHGTVRVGAEQVPAEAFDVVLECSGVPAAVGPALVGARRGGVVVQVGMVPDEARPVNLAPLVSKELQLRGSFRFDDEIDEAIGLLAARPGIEDVVTHEFPAERAVEAFATARDSAVSGKVLVSLLAGDPLTAGEVH</sequence>
<evidence type="ECO:0000256" key="1">
    <source>
        <dbReference type="ARBA" id="ARBA00001947"/>
    </source>
</evidence>
<dbReference type="GO" id="GO:0046872">
    <property type="term" value="F:metal ion binding"/>
    <property type="evidence" value="ECO:0007669"/>
    <property type="project" value="UniProtKB-KW"/>
</dbReference>
<dbReference type="SUPFAM" id="SSF50129">
    <property type="entry name" value="GroES-like"/>
    <property type="match status" value="1"/>
</dbReference>
<comment type="cofactor">
    <cofactor evidence="1">
        <name>Zn(2+)</name>
        <dbReference type="ChEBI" id="CHEBI:29105"/>
    </cofactor>
</comment>
<dbReference type="Gene3D" id="3.90.180.10">
    <property type="entry name" value="Medium-chain alcohol dehydrogenases, catalytic domain"/>
    <property type="match status" value="1"/>
</dbReference>
<gene>
    <name evidence="8" type="ORF">AVL61_00245</name>
</gene>
<evidence type="ECO:0000256" key="5">
    <source>
        <dbReference type="ARBA" id="ARBA00023002"/>
    </source>
</evidence>
<dbReference type="PANTHER" id="PTHR43161">
    <property type="entry name" value="SORBITOL DEHYDROGENASE"/>
    <property type="match status" value="1"/>
</dbReference>
<protein>
    <submittedName>
        <fullName evidence="8">L-idonate 5-dehydrogenase</fullName>
    </submittedName>
</protein>
<evidence type="ECO:0000259" key="6">
    <source>
        <dbReference type="Pfam" id="PF00107"/>
    </source>
</evidence>
<dbReference type="RefSeq" id="WP_058872816.1">
    <property type="nucleotide sequence ID" value="NZ_LQBK01000004.1"/>
</dbReference>
<dbReference type="EMBL" id="LQBK01000004">
    <property type="protein sequence ID" value="KUG61400.1"/>
    <property type="molecule type" value="Genomic_DNA"/>
</dbReference>
<evidence type="ECO:0000256" key="3">
    <source>
        <dbReference type="ARBA" id="ARBA00022723"/>
    </source>
</evidence>
<reference evidence="9" key="1">
    <citation type="submission" date="2015-12" db="EMBL/GenBank/DDBJ databases">
        <authorList>
            <person name="Nair G.R."/>
            <person name="Kaur G."/>
            <person name="Mayilraj S."/>
        </authorList>
    </citation>
    <scope>NUCLEOTIDE SEQUENCE [LARGE SCALE GENOMIC DNA]</scope>
    <source>
        <strain evidence="9">CD08_4</strain>
    </source>
</reference>
<dbReference type="GO" id="GO:0016491">
    <property type="term" value="F:oxidoreductase activity"/>
    <property type="evidence" value="ECO:0007669"/>
    <property type="project" value="UniProtKB-KW"/>
</dbReference>
<comment type="similarity">
    <text evidence="2">Belongs to the zinc-containing alcohol dehydrogenase family.</text>
</comment>
<dbReference type="STRING" id="136273.GY22_05075"/>
<dbReference type="Proteomes" id="UP000053512">
    <property type="component" value="Unassembled WGS sequence"/>
</dbReference>
<dbReference type="AlphaFoldDB" id="A0A0W8INK3"/>
<proteinExistence type="inferred from homology"/>
<dbReference type="InterPro" id="IPR036291">
    <property type="entry name" value="NAD(P)-bd_dom_sf"/>
</dbReference>
<name>A0A0W8INK3_KOCRO</name>
<dbReference type="Pfam" id="PF00107">
    <property type="entry name" value="ADH_zinc_N"/>
    <property type="match status" value="1"/>
</dbReference>
<dbReference type="InterPro" id="IPR011032">
    <property type="entry name" value="GroES-like_sf"/>
</dbReference>
<evidence type="ECO:0000313" key="8">
    <source>
        <dbReference type="EMBL" id="KUG61400.1"/>
    </source>
</evidence>
<dbReference type="PANTHER" id="PTHR43161:SF9">
    <property type="entry name" value="SORBITOL DEHYDROGENASE"/>
    <property type="match status" value="1"/>
</dbReference>
<keyword evidence="3" id="KW-0479">Metal-binding</keyword>
<keyword evidence="4" id="KW-0862">Zinc</keyword>
<dbReference type="Gene3D" id="3.40.50.720">
    <property type="entry name" value="NAD(P)-binding Rossmann-like Domain"/>
    <property type="match status" value="1"/>
</dbReference>
<organism evidence="8 9">
    <name type="scientific">Kocuria rosea subsp. polaris</name>
    <dbReference type="NCBI Taxonomy" id="136273"/>
    <lineage>
        <taxon>Bacteria</taxon>
        <taxon>Bacillati</taxon>
        <taxon>Actinomycetota</taxon>
        <taxon>Actinomycetes</taxon>
        <taxon>Micrococcales</taxon>
        <taxon>Micrococcaceae</taxon>
        <taxon>Kocuria</taxon>
    </lineage>
</organism>
<feature type="domain" description="Alcohol dehydrogenase-like C-terminal" evidence="6">
    <location>
        <begin position="176"/>
        <end position="296"/>
    </location>
</feature>
<dbReference type="InterPro" id="IPR013149">
    <property type="entry name" value="ADH-like_C"/>
</dbReference>
<dbReference type="OrthoDB" id="9797931at2"/>
<evidence type="ECO:0000256" key="2">
    <source>
        <dbReference type="ARBA" id="ARBA00008072"/>
    </source>
</evidence>
<comment type="caution">
    <text evidence="8">The sequence shown here is derived from an EMBL/GenBank/DDBJ whole genome shotgun (WGS) entry which is preliminary data.</text>
</comment>
<dbReference type="SUPFAM" id="SSF51735">
    <property type="entry name" value="NAD(P)-binding Rossmann-fold domains"/>
    <property type="match status" value="1"/>
</dbReference>
<feature type="domain" description="Alcohol dehydrogenase-like N-terminal" evidence="7">
    <location>
        <begin position="24"/>
        <end position="137"/>
    </location>
</feature>
<dbReference type="eggNOG" id="COG1063">
    <property type="taxonomic scope" value="Bacteria"/>
</dbReference>
<evidence type="ECO:0000259" key="7">
    <source>
        <dbReference type="Pfam" id="PF08240"/>
    </source>
</evidence>